<dbReference type="EMBL" id="CP058952">
    <property type="protein sequence ID" value="QLI82498.1"/>
    <property type="molecule type" value="Genomic_DNA"/>
</dbReference>
<evidence type="ECO:0000313" key="2">
    <source>
        <dbReference type="Proteomes" id="UP000510822"/>
    </source>
</evidence>
<dbReference type="Proteomes" id="UP000510822">
    <property type="component" value="Chromosome"/>
</dbReference>
<evidence type="ECO:0000313" key="1">
    <source>
        <dbReference type="EMBL" id="QLI82498.1"/>
    </source>
</evidence>
<organism evidence="1 2">
    <name type="scientific">Chitinibacter fontanus</name>
    <dbReference type="NCBI Taxonomy" id="1737446"/>
    <lineage>
        <taxon>Bacteria</taxon>
        <taxon>Pseudomonadati</taxon>
        <taxon>Pseudomonadota</taxon>
        <taxon>Betaproteobacteria</taxon>
        <taxon>Neisseriales</taxon>
        <taxon>Chitinibacteraceae</taxon>
        <taxon>Chitinibacter</taxon>
    </lineage>
</organism>
<sequence length="171" mass="19080">MTVMGTHWVTVDAKFARTAILAVLDYEIEHFDANAVSFPEELALCAVEAANAVAQNDPDKVEAIVLFLKQGTPTGFKRNRDELVALRQAIADDANAHYQLEYNPEWLQLSHGSAFGTAALKELRAANTIEITNVMTIHSHWDLPETYSTILYQHRDKPEVLRILGNFATAE</sequence>
<keyword evidence="2" id="KW-1185">Reference proteome</keyword>
<proteinExistence type="predicted"/>
<protein>
    <submittedName>
        <fullName evidence="1">Uncharacterized protein</fullName>
    </submittedName>
</protein>
<gene>
    <name evidence="1" type="ORF">HZU75_13710</name>
</gene>
<accession>A0A7D5VB72</accession>
<reference evidence="1 2" key="1">
    <citation type="journal article" date="2016" name="Int. J. Syst. Evol. Microbiol.">
        <title>Chitinibacter fontanus sp. nov., isolated from a spring.</title>
        <authorList>
            <person name="Sheu S.Y."/>
            <person name="Li Y.S."/>
            <person name="Young C.C."/>
            <person name="Chen W.M."/>
        </authorList>
    </citation>
    <scope>NUCLEOTIDE SEQUENCE [LARGE SCALE GENOMIC DNA]</scope>
    <source>
        <strain evidence="1 2">STM-7</strain>
    </source>
</reference>
<dbReference type="RefSeq" id="WP_180306576.1">
    <property type="nucleotide sequence ID" value="NZ_CP058952.1"/>
</dbReference>
<dbReference type="AlphaFoldDB" id="A0A7D5VB72"/>
<name>A0A7D5VB72_9NEIS</name>
<dbReference type="KEGG" id="cfon:HZU75_13710"/>